<dbReference type="SUPFAM" id="SSF51011">
    <property type="entry name" value="Glycosyl hydrolase domain"/>
    <property type="match status" value="1"/>
</dbReference>
<dbReference type="Gene3D" id="2.60.40.10">
    <property type="entry name" value="Immunoglobulins"/>
    <property type="match status" value="1"/>
</dbReference>
<dbReference type="PANTHER" id="PTHR10357">
    <property type="entry name" value="ALPHA-AMYLASE FAMILY MEMBER"/>
    <property type="match status" value="1"/>
</dbReference>
<dbReference type="SUPFAM" id="SSF51445">
    <property type="entry name" value="(Trans)glycosidases"/>
    <property type="match status" value="1"/>
</dbReference>
<dbReference type="STRING" id="1150600.ADIARSV_3399"/>
<keyword evidence="6" id="KW-1185">Reference proteome</keyword>
<protein>
    <submittedName>
        <fullName evidence="5">Neopullulanase</fullName>
        <ecNumber evidence="5">3.2.1.135</ecNumber>
    </submittedName>
</protein>
<dbReference type="Pfam" id="PF09087">
    <property type="entry name" value="Cyc-maltodext_N"/>
    <property type="match status" value="1"/>
</dbReference>
<keyword evidence="1 5" id="KW-0378">Hydrolase</keyword>
<dbReference type="InterPro" id="IPR006047">
    <property type="entry name" value="GH13_cat_dom"/>
</dbReference>
<evidence type="ECO:0000256" key="1">
    <source>
        <dbReference type="ARBA" id="ARBA00022801"/>
    </source>
</evidence>
<dbReference type="OrthoDB" id="9806009at2"/>
<evidence type="ECO:0000259" key="4">
    <source>
        <dbReference type="SMART" id="SM00642"/>
    </source>
</evidence>
<dbReference type="GO" id="GO:0005975">
    <property type="term" value="P:carbohydrate metabolic process"/>
    <property type="evidence" value="ECO:0007669"/>
    <property type="project" value="InterPro"/>
</dbReference>
<dbReference type="EC" id="3.2.1.135" evidence="5"/>
<sequence>MKVKISSILFFLLISVSVFAQIPALERVEPSFWWVGMNNPKLQLVVHGNQIASREVSLNYEGVKLVKINRVENPNYLFLDLEINSGTTPGKFEIAFTKKNAKKLSYSYELKARDKSPNRILGVTNKDFVYLIMPDRFANGDKKNDIVKGMEETSLNRDSMYYRHGGDIQGIINHLDYLQELGVTTLWLNPVLENNQPKTSYHGYAVTDNYKIDPRFGTNALYKKLVDDCHLKGMKVIKDLVHNYLGSEHWIIKDLPSKDWVHQWPTYTKSSFKDQVLFDPYAAASDKKQMTDGWFDHHMPDVNQNNEFVKNYFTQSHIWWIEYAGIDGFRLDTYAYNDPVYMAEWGKAIKAEYPRFTFFAETWVRGIPNQAFFTQGNTINRGFDTELPGVTDFQALWGINEALNGKPGWDGGVNTLYTTIASDFVYQDATRNVVFLDNHDLSRFYSVVGEDFNKYKSGIAWLLTTRGIPQLYYGTELLMKNFSNPDGLVRSDFKGGWAEDKVNMFKASGRTEKENEAFNFVKTLANYRKNNEVLQTGKLMQYVPENGIYVYFRYNADKTVMIIMNSNDKGEILTTSRFDERTAGFTQALNITSATKINSLKTLTIPAKTTLVLELQK</sequence>
<proteinExistence type="predicted"/>
<keyword evidence="2 5" id="KW-0326">Glycosidase</keyword>
<dbReference type="Gene3D" id="3.20.20.80">
    <property type="entry name" value="Glycosidases"/>
    <property type="match status" value="1"/>
</dbReference>
<keyword evidence="3" id="KW-0732">Signal</keyword>
<dbReference type="Pfam" id="PF00128">
    <property type="entry name" value="Alpha-amylase"/>
    <property type="match status" value="1"/>
</dbReference>
<dbReference type="Gene3D" id="2.60.40.1180">
    <property type="entry name" value="Golgi alpha-mannosidase II"/>
    <property type="match status" value="1"/>
</dbReference>
<accession>R9GPI8</accession>
<feature type="signal peptide" evidence="3">
    <location>
        <begin position="1"/>
        <end position="20"/>
    </location>
</feature>
<dbReference type="Proteomes" id="UP000014174">
    <property type="component" value="Unassembled WGS sequence"/>
</dbReference>
<dbReference type="InterPro" id="IPR013783">
    <property type="entry name" value="Ig-like_fold"/>
</dbReference>
<dbReference type="InterPro" id="IPR013780">
    <property type="entry name" value="Glyco_hydro_b"/>
</dbReference>
<dbReference type="AlphaFoldDB" id="R9GPI8"/>
<dbReference type="InterPro" id="IPR015171">
    <property type="entry name" value="Cyc-maltodext_N"/>
</dbReference>
<evidence type="ECO:0000313" key="5">
    <source>
        <dbReference type="EMBL" id="EOR93460.1"/>
    </source>
</evidence>
<dbReference type="SMART" id="SM00642">
    <property type="entry name" value="Aamy"/>
    <property type="match status" value="1"/>
</dbReference>
<evidence type="ECO:0000313" key="6">
    <source>
        <dbReference type="Proteomes" id="UP000014174"/>
    </source>
</evidence>
<dbReference type="PATRIC" id="fig|1150600.3.peg.3368"/>
<reference evidence="5 6" key="1">
    <citation type="journal article" date="2013" name="Genome Announc.">
        <title>Draft Genome Sequence of Arcticibacter svalbardensis Strain MN12-7T, a Member of the Family Sphingobacteriaceae Isolated from an Arctic Soil Sample.</title>
        <authorList>
            <person name="Shivaji S."/>
            <person name="Ara S."/>
            <person name="Prasad S."/>
            <person name="Manasa B.P."/>
            <person name="Begum Z."/>
            <person name="Singh A."/>
            <person name="Kumar Pinnaka A."/>
        </authorList>
    </citation>
    <scope>NUCLEOTIDE SEQUENCE [LARGE SCALE GENOMIC DNA]</scope>
    <source>
        <strain evidence="5 6">MN12-7</strain>
    </source>
</reference>
<dbReference type="EMBL" id="AQPN01000114">
    <property type="protein sequence ID" value="EOR93460.1"/>
    <property type="molecule type" value="Genomic_DNA"/>
</dbReference>
<dbReference type="CDD" id="cd11340">
    <property type="entry name" value="AmyAc_bac_CMD_like_3"/>
    <property type="match status" value="1"/>
</dbReference>
<dbReference type="eggNOG" id="COG0366">
    <property type="taxonomic scope" value="Bacteria"/>
</dbReference>
<dbReference type="Pfam" id="PF10438">
    <property type="entry name" value="Cyc-maltodext_C"/>
    <property type="match status" value="1"/>
</dbReference>
<name>R9GPI8_9SPHI</name>
<dbReference type="PANTHER" id="PTHR10357:SF210">
    <property type="entry name" value="MALTODEXTRIN GLUCOSIDASE"/>
    <property type="match status" value="1"/>
</dbReference>
<dbReference type="GO" id="GO:0031216">
    <property type="term" value="F:neopullulanase activity"/>
    <property type="evidence" value="ECO:0007669"/>
    <property type="project" value="UniProtKB-EC"/>
</dbReference>
<comment type="caution">
    <text evidence="5">The sequence shown here is derived from an EMBL/GenBank/DDBJ whole genome shotgun (WGS) entry which is preliminary data.</text>
</comment>
<gene>
    <name evidence="5" type="ORF">ADIARSV_3399</name>
</gene>
<dbReference type="InterPro" id="IPR017853">
    <property type="entry name" value="GH"/>
</dbReference>
<feature type="chain" id="PRO_5004472032" evidence="3">
    <location>
        <begin position="21"/>
        <end position="617"/>
    </location>
</feature>
<dbReference type="InterPro" id="IPR014756">
    <property type="entry name" value="Ig_E-set"/>
</dbReference>
<evidence type="ECO:0000256" key="3">
    <source>
        <dbReference type="SAM" id="SignalP"/>
    </source>
</evidence>
<evidence type="ECO:0000256" key="2">
    <source>
        <dbReference type="ARBA" id="ARBA00023295"/>
    </source>
</evidence>
<feature type="domain" description="Glycosyl hydrolase family 13 catalytic" evidence="4">
    <location>
        <begin position="131"/>
        <end position="528"/>
    </location>
</feature>
<dbReference type="SUPFAM" id="SSF81296">
    <property type="entry name" value="E set domains"/>
    <property type="match status" value="1"/>
</dbReference>
<organism evidence="5 6">
    <name type="scientific">Arcticibacter svalbardensis MN12-7</name>
    <dbReference type="NCBI Taxonomy" id="1150600"/>
    <lineage>
        <taxon>Bacteria</taxon>
        <taxon>Pseudomonadati</taxon>
        <taxon>Bacteroidota</taxon>
        <taxon>Sphingobacteriia</taxon>
        <taxon>Sphingobacteriales</taxon>
        <taxon>Sphingobacteriaceae</taxon>
        <taxon>Arcticibacter</taxon>
    </lineage>
</organism>
<dbReference type="InterPro" id="IPR019492">
    <property type="entry name" value="Cyclo-malto-dextrinase_C"/>
</dbReference>
<dbReference type="RefSeq" id="WP_016196628.1">
    <property type="nucleotide sequence ID" value="NZ_AQPN01000114.1"/>
</dbReference>